<comment type="caution">
    <text evidence="10">The sequence shown here is derived from an EMBL/GenBank/DDBJ whole genome shotgun (WGS) entry which is preliminary data.</text>
</comment>
<evidence type="ECO:0000313" key="11">
    <source>
        <dbReference type="Proteomes" id="UP000051660"/>
    </source>
</evidence>
<dbReference type="PROSITE" id="PS50111">
    <property type="entry name" value="CHEMOTAXIS_TRANSDUC_2"/>
    <property type="match status" value="1"/>
</dbReference>
<comment type="similarity">
    <text evidence="4">Belongs to the methyl-accepting chemotaxis (MCP) protein family.</text>
</comment>
<keyword evidence="6" id="KW-0472">Membrane</keyword>
<protein>
    <submittedName>
        <fullName evidence="10">Chemotaxis protein</fullName>
    </submittedName>
</protein>
<dbReference type="InterPro" id="IPR029150">
    <property type="entry name" value="dCache_3"/>
</dbReference>
<proteinExistence type="inferred from homology"/>
<dbReference type="Proteomes" id="UP000051660">
    <property type="component" value="Unassembled WGS sequence"/>
</dbReference>
<accession>A0A0R3MEG4</accession>
<feature type="transmembrane region" description="Helical" evidence="6">
    <location>
        <begin position="7"/>
        <end position="32"/>
    </location>
</feature>
<dbReference type="AlphaFoldDB" id="A0A0R3MEG4"/>
<dbReference type="PANTHER" id="PTHR32089:SF112">
    <property type="entry name" value="LYSOZYME-LIKE PROTEIN-RELATED"/>
    <property type="match status" value="1"/>
</dbReference>
<dbReference type="InterPro" id="IPR004089">
    <property type="entry name" value="MCPsignal_dom"/>
</dbReference>
<sequence>MFKIRSIAVRLILAISLTVAVACGILGTFSIAQQRSLTQLALDQQLKLQYDSVIAAIDYEGRAALAVSSLIASLPPVADALAKTDRDALGKLLGEALEPMKAQGIPLISFWRAPATSIYRVHAPKVFDDDASARRSTVVEAIKTGKSIVGVEPGREALSIFGMTPIVRDGKTLANVDVGAAFGKEFVDRAKKRFGIDLAVYSYDGKAFKKLSATFGDEVVATSDELKGVFDGQPLRRDATINGRPAALYLGQIKNYAGQPVGILEVIKDTTEYEAAAASSQRNLILGTVAILLGAIVLAFLLGRGLSRPLAAITAVMNRLSGGEIDVTIPGRERRDELGTMASAVDVFRRSMIESRGMREAQEATKQQSELEKKALQRQMADRFETDVKSVVAAVARATADMQRVAGEIATSVNGTSHRAAAAAAASDEASASVNAVAAATEELASSVAEIGRQVTHSSQVADNAVVKAGQTTEMVSSLASAAEKIGDVLRLIGAIASQTNLLALNATIEAARAGEAGRGFAVVASEVKQLASQTAKATDEIAGQVAAIQSATGDCVKAIGGISDTIREISAIATTIAAAVEEQDSATREIARSVQQAATGTGEVSVNVTGASQSADQSRALADNVASATEQLSQQASALYKSVDTFLAGLRDAA</sequence>
<dbReference type="GO" id="GO:0007165">
    <property type="term" value="P:signal transduction"/>
    <property type="evidence" value="ECO:0007669"/>
    <property type="project" value="UniProtKB-KW"/>
</dbReference>
<dbReference type="Pfam" id="PF14827">
    <property type="entry name" value="dCache_3"/>
    <property type="match status" value="1"/>
</dbReference>
<dbReference type="SMART" id="SM00304">
    <property type="entry name" value="HAMP"/>
    <property type="match status" value="1"/>
</dbReference>
<dbReference type="InterPro" id="IPR003660">
    <property type="entry name" value="HAMP_dom"/>
</dbReference>
<evidence type="ECO:0000313" key="10">
    <source>
        <dbReference type="EMBL" id="KRR16245.1"/>
    </source>
</evidence>
<feature type="domain" description="T-SNARE coiled-coil homology" evidence="8">
    <location>
        <begin position="550"/>
        <end position="612"/>
    </location>
</feature>
<dbReference type="PANTHER" id="PTHR32089">
    <property type="entry name" value="METHYL-ACCEPTING CHEMOTAXIS PROTEIN MCPB"/>
    <property type="match status" value="1"/>
</dbReference>
<evidence type="ECO:0000259" key="9">
    <source>
        <dbReference type="PROSITE" id="PS50885"/>
    </source>
</evidence>
<dbReference type="SUPFAM" id="SSF58104">
    <property type="entry name" value="Methyl-accepting chemotaxis protein (MCP) signaling domain"/>
    <property type="match status" value="1"/>
</dbReference>
<dbReference type="GO" id="GO:0005886">
    <property type="term" value="C:plasma membrane"/>
    <property type="evidence" value="ECO:0007669"/>
    <property type="project" value="UniProtKB-SubCell"/>
</dbReference>
<dbReference type="EMBL" id="LLYB01000129">
    <property type="protein sequence ID" value="KRR16245.1"/>
    <property type="molecule type" value="Genomic_DNA"/>
</dbReference>
<dbReference type="OrthoDB" id="1776073at2"/>
<feature type="domain" description="Methyl-accepting transducer" evidence="7">
    <location>
        <begin position="398"/>
        <end position="634"/>
    </location>
</feature>
<keyword evidence="2" id="KW-1003">Cell membrane</keyword>
<dbReference type="Gene3D" id="6.10.340.10">
    <property type="match status" value="1"/>
</dbReference>
<feature type="domain" description="HAMP" evidence="9">
    <location>
        <begin position="304"/>
        <end position="357"/>
    </location>
</feature>
<organism evidence="10 11">
    <name type="scientific">Bradyrhizobium lablabi</name>
    <dbReference type="NCBI Taxonomy" id="722472"/>
    <lineage>
        <taxon>Bacteria</taxon>
        <taxon>Pseudomonadati</taxon>
        <taxon>Pseudomonadota</taxon>
        <taxon>Alphaproteobacteria</taxon>
        <taxon>Hyphomicrobiales</taxon>
        <taxon>Nitrobacteraceae</taxon>
        <taxon>Bradyrhizobium</taxon>
    </lineage>
</organism>
<evidence type="ECO:0000256" key="5">
    <source>
        <dbReference type="PROSITE-ProRule" id="PRU00284"/>
    </source>
</evidence>
<keyword evidence="6" id="KW-1133">Transmembrane helix</keyword>
<dbReference type="SUPFAM" id="SSF103190">
    <property type="entry name" value="Sensory domain-like"/>
    <property type="match status" value="1"/>
</dbReference>
<evidence type="ECO:0000256" key="1">
    <source>
        <dbReference type="ARBA" id="ARBA00004429"/>
    </source>
</evidence>
<dbReference type="Gene3D" id="3.30.450.20">
    <property type="entry name" value="PAS domain"/>
    <property type="match status" value="1"/>
</dbReference>
<keyword evidence="2" id="KW-0997">Cell inner membrane</keyword>
<dbReference type="InterPro" id="IPR029151">
    <property type="entry name" value="Sensor-like_sf"/>
</dbReference>
<dbReference type="GO" id="GO:0006935">
    <property type="term" value="P:chemotaxis"/>
    <property type="evidence" value="ECO:0007669"/>
    <property type="project" value="InterPro"/>
</dbReference>
<dbReference type="Pfam" id="PF00015">
    <property type="entry name" value="MCPsignal"/>
    <property type="match status" value="1"/>
</dbReference>
<evidence type="ECO:0000256" key="4">
    <source>
        <dbReference type="ARBA" id="ARBA00029447"/>
    </source>
</evidence>
<evidence type="ECO:0000256" key="3">
    <source>
        <dbReference type="ARBA" id="ARBA00023224"/>
    </source>
</evidence>
<dbReference type="PROSITE" id="PS50192">
    <property type="entry name" value="T_SNARE"/>
    <property type="match status" value="1"/>
</dbReference>
<dbReference type="Pfam" id="PF00672">
    <property type="entry name" value="HAMP"/>
    <property type="match status" value="1"/>
</dbReference>
<evidence type="ECO:0000256" key="6">
    <source>
        <dbReference type="SAM" id="Phobius"/>
    </source>
</evidence>
<comment type="subcellular location">
    <subcellularLocation>
        <location evidence="1">Cell inner membrane</location>
        <topology evidence="1">Multi-pass membrane protein</topology>
    </subcellularLocation>
</comment>
<dbReference type="Gene3D" id="1.10.287.950">
    <property type="entry name" value="Methyl-accepting chemotaxis protein"/>
    <property type="match status" value="1"/>
</dbReference>
<dbReference type="InterPro" id="IPR004090">
    <property type="entry name" value="Chemotax_Me-accpt_rcpt"/>
</dbReference>
<dbReference type="PROSITE" id="PS50885">
    <property type="entry name" value="HAMP"/>
    <property type="match status" value="1"/>
</dbReference>
<reference evidence="10 11" key="1">
    <citation type="submission" date="2014-03" db="EMBL/GenBank/DDBJ databases">
        <title>Bradyrhizobium valentinum sp. nov., isolated from effective nodules of Lupinus mariae-josephae, a lupine endemic of basic-lime soils in Eastern Spain.</title>
        <authorList>
            <person name="Duran D."/>
            <person name="Rey L."/>
            <person name="Navarro A."/>
            <person name="Busquets A."/>
            <person name="Imperial J."/>
            <person name="Ruiz-Argueso T."/>
        </authorList>
    </citation>
    <scope>NUCLEOTIDE SEQUENCE [LARGE SCALE GENOMIC DNA]</scope>
    <source>
        <strain evidence="10 11">CCBAU 23086</strain>
    </source>
</reference>
<name>A0A0R3MEG4_9BRAD</name>
<evidence type="ECO:0000259" key="7">
    <source>
        <dbReference type="PROSITE" id="PS50111"/>
    </source>
</evidence>
<dbReference type="STRING" id="722472.SAMN05444321_1819"/>
<dbReference type="RefSeq" id="WP_057862955.1">
    <property type="nucleotide sequence ID" value="NZ_LLYB01000129.1"/>
</dbReference>
<dbReference type="InterPro" id="IPR000727">
    <property type="entry name" value="T_SNARE_dom"/>
</dbReference>
<keyword evidence="3 5" id="KW-0807">Transducer</keyword>
<evidence type="ECO:0000259" key="8">
    <source>
        <dbReference type="PROSITE" id="PS50192"/>
    </source>
</evidence>
<dbReference type="PROSITE" id="PS51257">
    <property type="entry name" value="PROKAR_LIPOPROTEIN"/>
    <property type="match status" value="1"/>
</dbReference>
<gene>
    <name evidence="10" type="ORF">CQ14_27725</name>
</gene>
<dbReference type="GO" id="GO:0004888">
    <property type="term" value="F:transmembrane signaling receptor activity"/>
    <property type="evidence" value="ECO:0007669"/>
    <property type="project" value="InterPro"/>
</dbReference>
<dbReference type="CDD" id="cd06225">
    <property type="entry name" value="HAMP"/>
    <property type="match status" value="1"/>
</dbReference>
<dbReference type="PRINTS" id="PR00260">
    <property type="entry name" value="CHEMTRNSDUCR"/>
</dbReference>
<keyword evidence="6" id="KW-0812">Transmembrane</keyword>
<evidence type="ECO:0000256" key="2">
    <source>
        <dbReference type="ARBA" id="ARBA00022519"/>
    </source>
</evidence>
<dbReference type="SMART" id="SM00283">
    <property type="entry name" value="MA"/>
    <property type="match status" value="1"/>
</dbReference>